<feature type="compositionally biased region" description="Low complexity" evidence="10">
    <location>
        <begin position="257"/>
        <end position="273"/>
    </location>
</feature>
<feature type="region of interest" description="Disordered" evidence="10">
    <location>
        <begin position="191"/>
        <end position="220"/>
    </location>
</feature>
<evidence type="ECO:0000256" key="3">
    <source>
        <dbReference type="ARBA" id="ARBA00022737"/>
    </source>
</evidence>
<dbReference type="PANTHER" id="PTHR47428:SF1">
    <property type="entry name" value="REGULATORY PROTEIN MIG1-RELATED"/>
    <property type="match status" value="1"/>
</dbReference>
<keyword evidence="3" id="KW-0677">Repeat</keyword>
<feature type="domain" description="C2H2-type" evidence="11">
    <location>
        <begin position="351"/>
        <end position="380"/>
    </location>
</feature>
<dbReference type="PANTHER" id="PTHR47428">
    <property type="entry name" value="REGULATORY PROTEIN MIG1-RELATED"/>
    <property type="match status" value="1"/>
</dbReference>
<feature type="compositionally biased region" description="Low complexity" evidence="10">
    <location>
        <begin position="51"/>
        <end position="60"/>
    </location>
</feature>
<feature type="compositionally biased region" description="Basic and acidic residues" evidence="10">
    <location>
        <begin position="667"/>
        <end position="679"/>
    </location>
</feature>
<feature type="compositionally biased region" description="Polar residues" evidence="10">
    <location>
        <begin position="597"/>
        <end position="607"/>
    </location>
</feature>
<feature type="compositionally biased region" description="Polar residues" evidence="10">
    <location>
        <begin position="1"/>
        <end position="14"/>
    </location>
</feature>
<evidence type="ECO:0000256" key="7">
    <source>
        <dbReference type="ARBA" id="ARBA00023163"/>
    </source>
</evidence>
<feature type="compositionally biased region" description="Low complexity" evidence="10">
    <location>
        <begin position="331"/>
        <end position="349"/>
    </location>
</feature>
<feature type="region of interest" description="Disordered" evidence="10">
    <location>
        <begin position="1"/>
        <end position="31"/>
    </location>
</feature>
<evidence type="ECO:0000256" key="10">
    <source>
        <dbReference type="SAM" id="MobiDB-lite"/>
    </source>
</evidence>
<keyword evidence="8" id="KW-0539">Nucleus</keyword>
<dbReference type="SUPFAM" id="SSF57667">
    <property type="entry name" value="beta-beta-alpha zinc fingers"/>
    <property type="match status" value="1"/>
</dbReference>
<feature type="compositionally biased region" description="Polar residues" evidence="10">
    <location>
        <begin position="274"/>
        <end position="289"/>
    </location>
</feature>
<feature type="region of interest" description="Disordered" evidence="10">
    <location>
        <begin position="257"/>
        <end position="351"/>
    </location>
</feature>
<dbReference type="GO" id="GO:0000433">
    <property type="term" value="P:carbon catabolite repression of transcription from RNA polymerase II promoter by glucose"/>
    <property type="evidence" value="ECO:0007669"/>
    <property type="project" value="TreeGrafter"/>
</dbReference>
<feature type="region of interest" description="Disordered" evidence="10">
    <location>
        <begin position="405"/>
        <end position="516"/>
    </location>
</feature>
<feature type="region of interest" description="Disordered" evidence="10">
    <location>
        <begin position="51"/>
        <end position="93"/>
    </location>
</feature>
<feature type="compositionally biased region" description="Low complexity" evidence="10">
    <location>
        <begin position="207"/>
        <end position="220"/>
    </location>
</feature>
<evidence type="ECO:0000256" key="2">
    <source>
        <dbReference type="ARBA" id="ARBA00022723"/>
    </source>
</evidence>
<evidence type="ECO:0000256" key="1">
    <source>
        <dbReference type="ARBA" id="ARBA00004123"/>
    </source>
</evidence>
<feature type="compositionally biased region" description="Polar residues" evidence="10">
    <location>
        <begin position="436"/>
        <end position="448"/>
    </location>
</feature>
<dbReference type="GO" id="GO:0005634">
    <property type="term" value="C:nucleus"/>
    <property type="evidence" value="ECO:0007669"/>
    <property type="project" value="UniProtKB-SubCell"/>
</dbReference>
<feature type="domain" description="C2H2-type" evidence="11">
    <location>
        <begin position="381"/>
        <end position="410"/>
    </location>
</feature>
<keyword evidence="6" id="KW-0805">Transcription regulation</keyword>
<feature type="region of interest" description="Disordered" evidence="10">
    <location>
        <begin position="770"/>
        <end position="797"/>
    </location>
</feature>
<dbReference type="AlphaFoldDB" id="A0A9P6RW98"/>
<feature type="compositionally biased region" description="Low complexity" evidence="10">
    <location>
        <begin position="494"/>
        <end position="512"/>
    </location>
</feature>
<evidence type="ECO:0000256" key="9">
    <source>
        <dbReference type="PROSITE-ProRule" id="PRU00042"/>
    </source>
</evidence>
<feature type="compositionally biased region" description="Gly residues" evidence="10">
    <location>
        <begin position="299"/>
        <end position="309"/>
    </location>
</feature>
<feature type="compositionally biased region" description="Polar residues" evidence="10">
    <location>
        <begin position="788"/>
        <end position="797"/>
    </location>
</feature>
<evidence type="ECO:0000259" key="11">
    <source>
        <dbReference type="PROSITE" id="PS50157"/>
    </source>
</evidence>
<dbReference type="FunFam" id="3.30.160.60:FF:000125">
    <property type="entry name" value="Putative zinc finger protein 143"/>
    <property type="match status" value="1"/>
</dbReference>
<keyword evidence="5" id="KW-0862">Zinc</keyword>
<evidence type="ECO:0000313" key="13">
    <source>
        <dbReference type="Proteomes" id="UP000738325"/>
    </source>
</evidence>
<name>A0A9P6RW98_9FUNG</name>
<reference evidence="12" key="1">
    <citation type="journal article" date="2020" name="Fungal Divers.">
        <title>Resolving the Mortierellaceae phylogeny through synthesis of multi-gene phylogenetics and phylogenomics.</title>
        <authorList>
            <person name="Vandepol N."/>
            <person name="Liber J."/>
            <person name="Desiro A."/>
            <person name="Na H."/>
            <person name="Kennedy M."/>
            <person name="Barry K."/>
            <person name="Grigoriev I.V."/>
            <person name="Miller A.N."/>
            <person name="O'Donnell K."/>
            <person name="Stajich J.E."/>
            <person name="Bonito G."/>
        </authorList>
    </citation>
    <scope>NUCLEOTIDE SEQUENCE</scope>
    <source>
        <strain evidence="12">REB-010B</strain>
    </source>
</reference>
<comment type="caution">
    <text evidence="12">The sequence shown here is derived from an EMBL/GenBank/DDBJ whole genome shotgun (WGS) entry which is preliminary data.</text>
</comment>
<evidence type="ECO:0000256" key="6">
    <source>
        <dbReference type="ARBA" id="ARBA00023015"/>
    </source>
</evidence>
<dbReference type="Proteomes" id="UP000738325">
    <property type="component" value="Unassembled WGS sequence"/>
</dbReference>
<keyword evidence="7" id="KW-0804">Transcription</keyword>
<keyword evidence="4 9" id="KW-0863">Zinc-finger</keyword>
<sequence length="797" mass="85845">MDAHSESPQANVHGSDNYVVDANQNLRPTSPMEDIKQEDMSMSMTMAMSSSIPSTSAALMGPKQRSSPLKGSKSSTMLRSVTSPHPLSMSTGHSLQHFQSAGNTIYSSASTNSLGFNGHSGLNSNSSSSNSIFSPCTPVGPLSAPSSPSFPNSTMSSSVVPSSFLAMHGHNTSLYEPFRRNSVPILTADQAEHKRKVSEEKHMQRQGSWSSLSSSPSMMSGSAMNGVLGVPPPVLHHLDAAHLDPATMHYYRTQFSQQQMLQQQQQQQPQQQQHPLNQVMPSANSSNCPSPMPESFMSGGNGGSSGQSGSGNIAHHSTTGAIRGSSKVKRNNSICSTTSVSSTGSGSNNKHPCKFPSCEWSFKRYEHLKRHMLVHTKERPFQCDFTGCNKSFSRSDNFSAHLRTHSKKALAHRRYDSRGLETGGTGSANSNNGNSIKQESQESSQTPSLADHTSDGMSGFMPHSSLHMSNSYSSSSLGQDASEYGRDYSPPLSPGGTPTGRSSSALGTSSSMNDDDSFDMMGHSSYTFGGSSMYSLDHLDHLNSMVPRFDTIRLDLKSVAPGDIHKQYSDGGDPDVLSSGSNPNGESPRASPMPQYDQFSFPTSISTHFMPMMPSGFQSDQPSSLQPQQHSQQQQRQQYPSSALSQQLSHESLSSNSYSSLPSSVDSFHHPGYHSDTDMKSLQFSHGLSGADSDLNYSPSPPSNEDSSHLHHPQPYHHASYESKVAANTQMLHHHNAGYTSLPTSASAALPPHPLMSSMSSSPVLGLNESLSGSQVKAHQRSMAKFQLKQQRQAQTA</sequence>
<evidence type="ECO:0000256" key="5">
    <source>
        <dbReference type="ARBA" id="ARBA00022833"/>
    </source>
</evidence>
<dbReference type="InterPro" id="IPR013087">
    <property type="entry name" value="Znf_C2H2_type"/>
</dbReference>
<dbReference type="PROSITE" id="PS50157">
    <property type="entry name" value="ZINC_FINGER_C2H2_2"/>
    <property type="match status" value="2"/>
</dbReference>
<accession>A0A9P6RW98</accession>
<evidence type="ECO:0000313" key="12">
    <source>
        <dbReference type="EMBL" id="KAG0327506.1"/>
    </source>
</evidence>
<evidence type="ECO:0000256" key="8">
    <source>
        <dbReference type="ARBA" id="ARBA00023242"/>
    </source>
</evidence>
<keyword evidence="2" id="KW-0479">Metal-binding</keyword>
<evidence type="ECO:0000256" key="4">
    <source>
        <dbReference type="ARBA" id="ARBA00022771"/>
    </source>
</evidence>
<gene>
    <name evidence="12" type="ORF">BGZ99_007464</name>
</gene>
<dbReference type="OrthoDB" id="6365676at2759"/>
<dbReference type="PROSITE" id="PS00028">
    <property type="entry name" value="ZINC_FINGER_C2H2_1"/>
    <property type="match status" value="2"/>
</dbReference>
<dbReference type="Gene3D" id="3.30.160.60">
    <property type="entry name" value="Classic Zinc Finger"/>
    <property type="match status" value="2"/>
</dbReference>
<feature type="region of interest" description="Disordered" evidence="10">
    <location>
        <begin position="563"/>
        <end position="718"/>
    </location>
</feature>
<dbReference type="InterPro" id="IPR051007">
    <property type="entry name" value="creA/MIG_C2H2-ZnF"/>
</dbReference>
<dbReference type="GO" id="GO:0000978">
    <property type="term" value="F:RNA polymerase II cis-regulatory region sequence-specific DNA binding"/>
    <property type="evidence" value="ECO:0007669"/>
    <property type="project" value="TreeGrafter"/>
</dbReference>
<dbReference type="Pfam" id="PF00096">
    <property type="entry name" value="zf-C2H2"/>
    <property type="match status" value="2"/>
</dbReference>
<organism evidence="12 13">
    <name type="scientific">Dissophora globulifera</name>
    <dbReference type="NCBI Taxonomy" id="979702"/>
    <lineage>
        <taxon>Eukaryota</taxon>
        <taxon>Fungi</taxon>
        <taxon>Fungi incertae sedis</taxon>
        <taxon>Mucoromycota</taxon>
        <taxon>Mortierellomycotina</taxon>
        <taxon>Mortierellomycetes</taxon>
        <taxon>Mortierellales</taxon>
        <taxon>Mortierellaceae</taxon>
        <taxon>Dissophora</taxon>
    </lineage>
</organism>
<proteinExistence type="predicted"/>
<dbReference type="InterPro" id="IPR036236">
    <property type="entry name" value="Znf_C2H2_sf"/>
</dbReference>
<dbReference type="GO" id="GO:0005737">
    <property type="term" value="C:cytoplasm"/>
    <property type="evidence" value="ECO:0007669"/>
    <property type="project" value="TreeGrafter"/>
</dbReference>
<feature type="compositionally biased region" description="Low complexity" evidence="10">
    <location>
        <begin position="464"/>
        <end position="476"/>
    </location>
</feature>
<feature type="compositionally biased region" description="Low complexity" evidence="10">
    <location>
        <begin position="618"/>
        <end position="666"/>
    </location>
</feature>
<protein>
    <recommendedName>
        <fullName evidence="11">C2H2-type domain-containing protein</fullName>
    </recommendedName>
</protein>
<dbReference type="GO" id="GO:0008270">
    <property type="term" value="F:zinc ion binding"/>
    <property type="evidence" value="ECO:0007669"/>
    <property type="project" value="UniProtKB-KW"/>
</dbReference>
<comment type="subcellular location">
    <subcellularLocation>
        <location evidence="1">Nucleus</location>
    </subcellularLocation>
</comment>
<feature type="compositionally biased region" description="Polar residues" evidence="10">
    <location>
        <begin position="64"/>
        <end position="93"/>
    </location>
</feature>
<dbReference type="EMBL" id="JAAAIP010000054">
    <property type="protein sequence ID" value="KAG0327506.1"/>
    <property type="molecule type" value="Genomic_DNA"/>
</dbReference>
<dbReference type="SMART" id="SM00355">
    <property type="entry name" value="ZnF_C2H2"/>
    <property type="match status" value="2"/>
</dbReference>
<keyword evidence="13" id="KW-1185">Reference proteome</keyword>